<reference evidence="1 2" key="1">
    <citation type="submission" date="2019-02" db="EMBL/GenBank/DDBJ databases">
        <authorList>
            <person name="Goldberg S.R."/>
            <person name="Haltli B.A."/>
            <person name="Correa H."/>
            <person name="Russell K.G."/>
        </authorList>
    </citation>
    <scope>NUCLEOTIDE SEQUENCE [LARGE SCALE GENOMIC DNA]</scope>
    <source>
        <strain evidence="1 2">JCM 16186</strain>
    </source>
</reference>
<accession>A0ABW9RYT1</accession>
<sequence>MSIIGGYQSDLDLQKVKYVGDFPVENSLGGFGETTGTGNNYQLALNPPISKYREGLPLEVKFHAVNTGTATLNVDGKGAVPLKKISNGVLVPLEAGDIKAAIHYLVYDGTSFQVATGILPSFSIDPATEAKPGIAGIATQTETIQGTNDEKFVTPLKLAAYISDKITGLWKDKGTINCSTNPVYPAAKKGDAYTVSSAGLIGGAGGEPVQVRDVIYCTADTTSGTSAQVAANWNIVQANLDQATETVAGILRIATQTQVNTGSDDATAVTPKKLKSLLATLLIEASETVSGLARIATQQLVNSGLDDKHYVTPLKLATLLELQTGNKLLFKNVGTVGVPVGSGTQEVELGASYTLLAGELKNKQGLRICGNGEFQPQNRKTFRIYIGSWLLISNTIEQSPTGSFQFEIVFYKITTYQLKGWASLLINDTPPEIKHVQTAGLAVDTEDTVIRTTGQSSREQPGSVVRYNLTIEKLV</sequence>
<evidence type="ECO:0000313" key="1">
    <source>
        <dbReference type="EMBL" id="MTI28960.1"/>
    </source>
</evidence>
<comment type="caution">
    <text evidence="1">The sequence shown here is derived from an EMBL/GenBank/DDBJ whole genome shotgun (WGS) entry which is preliminary data.</text>
</comment>
<organism evidence="1 2">
    <name type="scientific">Fulvivirga kasyanovii</name>
    <dbReference type="NCBI Taxonomy" id="396812"/>
    <lineage>
        <taxon>Bacteria</taxon>
        <taxon>Pseudomonadati</taxon>
        <taxon>Bacteroidota</taxon>
        <taxon>Cytophagia</taxon>
        <taxon>Cytophagales</taxon>
        <taxon>Fulvivirgaceae</taxon>
        <taxon>Fulvivirga</taxon>
    </lineage>
</organism>
<protein>
    <submittedName>
        <fullName evidence="1">Uncharacterized protein</fullName>
    </submittedName>
</protein>
<dbReference type="EMBL" id="SMLW01000676">
    <property type="protein sequence ID" value="MTI28960.1"/>
    <property type="molecule type" value="Genomic_DNA"/>
</dbReference>
<name>A0ABW9RYT1_9BACT</name>
<keyword evidence="2" id="KW-1185">Reference proteome</keyword>
<dbReference type="Proteomes" id="UP000798808">
    <property type="component" value="Unassembled WGS sequence"/>
</dbReference>
<evidence type="ECO:0000313" key="2">
    <source>
        <dbReference type="Proteomes" id="UP000798808"/>
    </source>
</evidence>
<proteinExistence type="predicted"/>
<dbReference type="RefSeq" id="WP_155176991.1">
    <property type="nucleotide sequence ID" value="NZ_BAAAFL010000012.1"/>
</dbReference>
<gene>
    <name evidence="1" type="ORF">E1163_28625</name>
</gene>